<feature type="site" description="Transition state stabilizer" evidence="11">
    <location>
        <position position="161"/>
    </location>
</feature>
<keyword evidence="5 10" id="KW-0963">Cytoplasm</keyword>
<evidence type="ECO:0000256" key="9">
    <source>
        <dbReference type="ARBA" id="ARBA00023235"/>
    </source>
</evidence>
<name>A0ABV1UYE7_9ACTN</name>
<feature type="binding site" evidence="11">
    <location>
        <position position="200"/>
    </location>
    <ligand>
        <name>substrate</name>
    </ligand>
</feature>
<dbReference type="HAMAP" id="MF_00004">
    <property type="entry name" value="Aden_phosphoribosyltr"/>
    <property type="match status" value="1"/>
</dbReference>
<evidence type="ECO:0000256" key="7">
    <source>
        <dbReference type="ARBA" id="ARBA00022679"/>
    </source>
</evidence>
<evidence type="ECO:0000256" key="6">
    <source>
        <dbReference type="ARBA" id="ARBA00022676"/>
    </source>
</evidence>
<protein>
    <recommendedName>
        <fullName evidence="10 11">Multifunctional fusion protein</fullName>
    </recommendedName>
    <domain>
        <recommendedName>
            <fullName evidence="11">Methylthioribose-1-phosphate isomerase</fullName>
            <shortName evidence="11">M1Pi</shortName>
            <shortName evidence="11">MTR-1-P isomerase</shortName>
            <ecNumber evidence="11">5.3.1.23</ecNumber>
        </recommendedName>
        <alternativeName>
            <fullName evidence="11">S-methyl-5-thioribose-1-phosphate isomerase</fullName>
        </alternativeName>
    </domain>
    <domain>
        <recommendedName>
            <fullName evidence="10">Adenine phosphoribosyltransferase</fullName>
            <shortName evidence="10">APRT</shortName>
            <ecNumber evidence="10">2.4.2.7</ecNumber>
        </recommendedName>
    </domain>
</protein>
<comment type="subcellular location">
    <subcellularLocation>
        <location evidence="2 10">Cytoplasm</location>
    </subcellularLocation>
</comment>
<comment type="caution">
    <text evidence="13">The sequence shown here is derived from an EMBL/GenBank/DDBJ whole genome shotgun (WGS) entry which is preliminary data.</text>
</comment>
<dbReference type="InterPro" id="IPR005764">
    <property type="entry name" value="Ade_phspho_trans"/>
</dbReference>
<keyword evidence="11" id="KW-0028">Amino-acid biosynthesis</keyword>
<evidence type="ECO:0000256" key="2">
    <source>
        <dbReference type="ARBA" id="ARBA00004496"/>
    </source>
</evidence>
<dbReference type="PANTHER" id="PTHR43475">
    <property type="entry name" value="METHYLTHIORIBOSE-1-PHOSPHATE ISOMERASE"/>
    <property type="match status" value="1"/>
</dbReference>
<comment type="function">
    <text evidence="11">Catalyzes the interconversion of methylthioribose-1-phosphate (MTR-1-P) into methylthioribulose-1-phosphate (MTRu-1-P).</text>
</comment>
<comment type="catalytic activity">
    <reaction evidence="11">
        <text>5-(methylsulfanyl)-alpha-D-ribose 1-phosphate = 5-(methylsulfanyl)-D-ribulose 1-phosphate</text>
        <dbReference type="Rhea" id="RHEA:19989"/>
        <dbReference type="ChEBI" id="CHEBI:58533"/>
        <dbReference type="ChEBI" id="CHEBI:58548"/>
        <dbReference type="EC" id="5.3.1.23"/>
    </reaction>
</comment>
<dbReference type="InterPro" id="IPR005251">
    <property type="entry name" value="IF-M1Pi"/>
</dbReference>
<keyword evidence="14" id="KW-1185">Reference proteome</keyword>
<comment type="pathway">
    <text evidence="3 10">Purine metabolism; AMP biosynthesis via salvage pathway; AMP from adenine: step 1/1.</text>
</comment>
<feature type="binding site" evidence="11">
    <location>
        <position position="96"/>
    </location>
    <ligand>
        <name>substrate</name>
    </ligand>
</feature>
<dbReference type="Gene3D" id="3.40.50.10470">
    <property type="entry name" value="Translation initiation factor eif-2b, domain 2"/>
    <property type="match status" value="1"/>
</dbReference>
<dbReference type="InterPro" id="IPR029057">
    <property type="entry name" value="PRTase-like"/>
</dbReference>
<keyword evidence="9 11" id="KW-0413">Isomerase</keyword>
<dbReference type="EC" id="2.4.2.7" evidence="10"/>
<dbReference type="SUPFAM" id="SSF53271">
    <property type="entry name" value="PRTase-like"/>
    <property type="match status" value="1"/>
</dbReference>
<dbReference type="Gene3D" id="3.40.50.2020">
    <property type="match status" value="1"/>
</dbReference>
<comment type="function">
    <text evidence="10">Catalyzes a salvage reaction resulting in the formation of AMP, that is energically less costly than de novo synthesis.</text>
</comment>
<feature type="domain" description="Phosphoribosyltransferase" evidence="12">
    <location>
        <begin position="382"/>
        <end position="498"/>
    </location>
</feature>
<dbReference type="NCBIfam" id="NF002636">
    <property type="entry name" value="PRK02304.1-5"/>
    <property type="match status" value="1"/>
</dbReference>
<dbReference type="Proteomes" id="UP001445472">
    <property type="component" value="Unassembled WGS sequence"/>
</dbReference>
<comment type="catalytic activity">
    <reaction evidence="1 10">
        <text>AMP + diphosphate = 5-phospho-alpha-D-ribose 1-diphosphate + adenine</text>
        <dbReference type="Rhea" id="RHEA:16609"/>
        <dbReference type="ChEBI" id="CHEBI:16708"/>
        <dbReference type="ChEBI" id="CHEBI:33019"/>
        <dbReference type="ChEBI" id="CHEBI:58017"/>
        <dbReference type="ChEBI" id="CHEBI:456215"/>
        <dbReference type="EC" id="2.4.2.7"/>
    </reaction>
</comment>
<dbReference type="CDD" id="cd06223">
    <property type="entry name" value="PRTases_typeI"/>
    <property type="match status" value="1"/>
</dbReference>
<evidence type="ECO:0000313" key="14">
    <source>
        <dbReference type="Proteomes" id="UP001445472"/>
    </source>
</evidence>
<dbReference type="NCBIfam" id="TIGR00512">
    <property type="entry name" value="salvage_mtnA"/>
    <property type="match status" value="1"/>
</dbReference>
<evidence type="ECO:0000256" key="3">
    <source>
        <dbReference type="ARBA" id="ARBA00004659"/>
    </source>
</evidence>
<reference evidence="13 14" key="1">
    <citation type="submission" date="2024-06" db="EMBL/GenBank/DDBJ databases">
        <title>The Natural Products Discovery Center: Release of the First 8490 Sequenced Strains for Exploring Actinobacteria Biosynthetic Diversity.</title>
        <authorList>
            <person name="Kalkreuter E."/>
            <person name="Kautsar S.A."/>
            <person name="Yang D."/>
            <person name="Bader C.D."/>
            <person name="Teijaro C.N."/>
            <person name="Fluegel L."/>
            <person name="Davis C.M."/>
            <person name="Simpson J.R."/>
            <person name="Lauterbach L."/>
            <person name="Steele A.D."/>
            <person name="Gui C."/>
            <person name="Meng S."/>
            <person name="Li G."/>
            <person name="Viehrig K."/>
            <person name="Ye F."/>
            <person name="Su P."/>
            <person name="Kiefer A.F."/>
            <person name="Nichols A."/>
            <person name="Cepeda A.J."/>
            <person name="Yan W."/>
            <person name="Fan B."/>
            <person name="Jiang Y."/>
            <person name="Adhikari A."/>
            <person name="Zheng C.-J."/>
            <person name="Schuster L."/>
            <person name="Cowan T.M."/>
            <person name="Smanski M.J."/>
            <person name="Chevrette M.G."/>
            <person name="De Carvalho L.P.S."/>
            <person name="Shen B."/>
        </authorList>
    </citation>
    <scope>NUCLEOTIDE SEQUENCE [LARGE SCALE GENOMIC DNA]</scope>
    <source>
        <strain evidence="13 14">NPDC000837</strain>
    </source>
</reference>
<dbReference type="NCBIfam" id="TIGR00524">
    <property type="entry name" value="eIF-2B_rel"/>
    <property type="match status" value="1"/>
</dbReference>
<evidence type="ECO:0000256" key="8">
    <source>
        <dbReference type="ARBA" id="ARBA00022726"/>
    </source>
</evidence>
<evidence type="ECO:0000313" key="13">
    <source>
        <dbReference type="EMBL" id="MER6615819.1"/>
    </source>
</evidence>
<dbReference type="GO" id="GO:0046523">
    <property type="term" value="F:S-methyl-5-thioribose-1-phosphate isomerase activity"/>
    <property type="evidence" value="ECO:0007669"/>
    <property type="project" value="UniProtKB-EC"/>
</dbReference>
<keyword evidence="6 10" id="KW-0328">Glycosyltransferase</keyword>
<feature type="binding site" evidence="11">
    <location>
        <begin position="54"/>
        <end position="56"/>
    </location>
    <ligand>
        <name>substrate</name>
    </ligand>
</feature>
<feature type="binding site" evidence="11">
    <location>
        <begin position="251"/>
        <end position="252"/>
    </location>
    <ligand>
        <name>substrate</name>
    </ligand>
</feature>
<dbReference type="InterPro" id="IPR000836">
    <property type="entry name" value="PRTase_dom"/>
</dbReference>
<evidence type="ECO:0000256" key="1">
    <source>
        <dbReference type="ARBA" id="ARBA00000868"/>
    </source>
</evidence>
<dbReference type="RefSeq" id="WP_351977313.1">
    <property type="nucleotide sequence ID" value="NZ_JBEPBX010000019.1"/>
</dbReference>
<feature type="active site" description="Proton donor" evidence="11">
    <location>
        <position position="241"/>
    </location>
</feature>
<dbReference type="InterPro" id="IPR011559">
    <property type="entry name" value="Initiation_fac_2B_a/b/d"/>
</dbReference>
<organism evidence="13 14">
    <name type="scientific">Streptomyces xantholiticus</name>
    <dbReference type="NCBI Taxonomy" id="68285"/>
    <lineage>
        <taxon>Bacteria</taxon>
        <taxon>Bacillati</taxon>
        <taxon>Actinomycetota</taxon>
        <taxon>Actinomycetes</taxon>
        <taxon>Kitasatosporales</taxon>
        <taxon>Streptomycetaceae</taxon>
        <taxon>Streptomyces</taxon>
    </lineage>
</organism>
<dbReference type="SUPFAM" id="SSF100950">
    <property type="entry name" value="NagB/RpiA/CoA transferase-like"/>
    <property type="match status" value="1"/>
</dbReference>
<dbReference type="InterPro" id="IPR042529">
    <property type="entry name" value="IF_2B-like_C"/>
</dbReference>
<dbReference type="InterPro" id="IPR000649">
    <property type="entry name" value="IF-2B-related"/>
</dbReference>
<keyword evidence="8 10" id="KW-0660">Purine salvage</keyword>
<evidence type="ECO:0000256" key="5">
    <source>
        <dbReference type="ARBA" id="ARBA00022490"/>
    </source>
</evidence>
<comment type="subunit">
    <text evidence="10">Homodimer.</text>
</comment>
<dbReference type="InterPro" id="IPR027363">
    <property type="entry name" value="M1Pi_N"/>
</dbReference>
<keyword evidence="11" id="KW-0486">Methionine biosynthesis</keyword>
<dbReference type="InterPro" id="IPR037171">
    <property type="entry name" value="NagB/RpiA_transferase-like"/>
</dbReference>
<evidence type="ECO:0000259" key="12">
    <source>
        <dbReference type="Pfam" id="PF00156"/>
    </source>
</evidence>
<dbReference type="EC" id="5.3.1.23" evidence="11"/>
<evidence type="ECO:0000256" key="10">
    <source>
        <dbReference type="HAMAP-Rule" id="MF_00004"/>
    </source>
</evidence>
<dbReference type="EMBL" id="JBEPBX010000019">
    <property type="protein sequence ID" value="MER6615819.1"/>
    <property type="molecule type" value="Genomic_DNA"/>
</dbReference>
<dbReference type="Gene3D" id="1.20.120.420">
    <property type="entry name" value="translation initiation factor eif-2b, domain 1"/>
    <property type="match status" value="1"/>
</dbReference>
<dbReference type="NCBIfam" id="NF004326">
    <property type="entry name" value="PRK05720.1"/>
    <property type="match status" value="1"/>
</dbReference>
<dbReference type="Pfam" id="PF01008">
    <property type="entry name" value="IF-2B"/>
    <property type="match status" value="1"/>
</dbReference>
<accession>A0ABV1UYE7</accession>
<gene>
    <name evidence="11 13" type="primary">mtnA</name>
    <name evidence="10" type="synonym">apt</name>
    <name evidence="13" type="ORF">ABT276_21150</name>
</gene>
<sequence length="521" mass="53672">MSAQQHAAVPAVSLSWEDGAIVTLDQRALPFEHRRLRMTEVDHVVDAIATLAVRGAPAIGLAGALGVALSAYAHGDGDTLDEAKVRADAERLAAARPTAVNLAWGVGRALTRLHEGADAVLAEGLDMLAEDVAVNTAMVRRAADLVESLAPGRPLRLLTHCNTGRLATAAVGTALGTIIELARRGRVADVLVDETRPLLQGARLTAWELGEADVPYRVCVDSAAAAAMSQGLVDCVLVGADRIAANGDTANKVGTYGLAVAAARHGIPFIVVAPASTWDARLAHGSQIVIEERSPLEVVEFAGVPTAPEGAAAFNPAFDVTPHELINAVVTEKAVFDGGRAAQRSCGTPAERIAGLLEDFPDHPAPGVVFRDLSRVYAEPGLLAGLAAQVAADFRGAFDRVLAVESRGFLLGAAVAASAGLPLTLVRKPGKLPGTVHCAAYALEYGEDRLEIRTDAVAPGDRVLCIDDVLATGGTLGAAAELAEACGAKVAALVVLVELTGLGGRASLARYPLTALCEVPA</sequence>
<comment type="similarity">
    <text evidence="11">Belongs to the EIF-2B alpha/beta/delta subunits family. MtnA subfamily.</text>
</comment>
<evidence type="ECO:0000256" key="11">
    <source>
        <dbReference type="HAMAP-Rule" id="MF_01678"/>
    </source>
</evidence>
<dbReference type="PANTHER" id="PTHR43475:SF1">
    <property type="entry name" value="METHYLTHIORIBOSE-1-PHOSPHATE ISOMERASE"/>
    <property type="match status" value="1"/>
</dbReference>
<comment type="similarity">
    <text evidence="4 10">Belongs to the purine/pyrimidine phosphoribosyltransferase family.</text>
</comment>
<dbReference type="HAMAP" id="MF_01678">
    <property type="entry name" value="Salvage_MtnA"/>
    <property type="match status" value="1"/>
</dbReference>
<evidence type="ECO:0000256" key="4">
    <source>
        <dbReference type="ARBA" id="ARBA00008391"/>
    </source>
</evidence>
<keyword evidence="7 10" id="KW-0808">Transferase</keyword>
<comment type="pathway">
    <text evidence="11">Amino-acid biosynthesis; L-methionine biosynthesis via salvage pathway; L-methionine from S-methyl-5-thio-alpha-D-ribose 1-phosphate: step 1/6.</text>
</comment>
<proteinExistence type="inferred from homology"/>
<dbReference type="Pfam" id="PF00156">
    <property type="entry name" value="Pribosyltran"/>
    <property type="match status" value="1"/>
</dbReference>